<evidence type="ECO:0000256" key="1">
    <source>
        <dbReference type="SAM" id="MobiDB-lite"/>
    </source>
</evidence>
<dbReference type="AlphaFoldDB" id="A0AAF0V471"/>
<reference evidence="2" key="1">
    <citation type="submission" date="2023-08" db="EMBL/GenBank/DDBJ databases">
        <title>A de novo genome assembly of Solanum verrucosum Schlechtendal, a Mexican diploid species geographically isolated from the other diploid A-genome species in potato relatives.</title>
        <authorList>
            <person name="Hosaka K."/>
        </authorList>
    </citation>
    <scope>NUCLEOTIDE SEQUENCE</scope>
    <source>
        <tissue evidence="2">Young leaves</tissue>
    </source>
</reference>
<name>A0AAF0V471_SOLVR</name>
<dbReference type="EMBL" id="CP133623">
    <property type="protein sequence ID" value="WMV58553.1"/>
    <property type="molecule type" value="Genomic_DNA"/>
</dbReference>
<protein>
    <submittedName>
        <fullName evidence="2">Uncharacterized protein</fullName>
    </submittedName>
</protein>
<organism evidence="2 3">
    <name type="scientific">Solanum verrucosum</name>
    <dbReference type="NCBI Taxonomy" id="315347"/>
    <lineage>
        <taxon>Eukaryota</taxon>
        <taxon>Viridiplantae</taxon>
        <taxon>Streptophyta</taxon>
        <taxon>Embryophyta</taxon>
        <taxon>Tracheophyta</taxon>
        <taxon>Spermatophyta</taxon>
        <taxon>Magnoliopsida</taxon>
        <taxon>eudicotyledons</taxon>
        <taxon>Gunneridae</taxon>
        <taxon>Pentapetalae</taxon>
        <taxon>asterids</taxon>
        <taxon>lamiids</taxon>
        <taxon>Solanales</taxon>
        <taxon>Solanaceae</taxon>
        <taxon>Solanoideae</taxon>
        <taxon>Solaneae</taxon>
        <taxon>Solanum</taxon>
    </lineage>
</organism>
<evidence type="ECO:0000313" key="2">
    <source>
        <dbReference type="EMBL" id="WMV58553.1"/>
    </source>
</evidence>
<keyword evidence="3" id="KW-1185">Reference proteome</keyword>
<dbReference type="Proteomes" id="UP001234989">
    <property type="component" value="Chromosome 12"/>
</dbReference>
<proteinExistence type="predicted"/>
<sequence length="96" mass="10630">MERMNGKFTFGGLDVGLSVDGGMGHYSYIAHCIAWGCLRIDVSQATSSRVLFIGDMNTRSNPRRMEEEIVNERVPPQDPQGDQVPLGNQVPVEPRP</sequence>
<gene>
    <name evidence="2" type="ORF">MTR67_051938</name>
</gene>
<accession>A0AAF0V471</accession>
<evidence type="ECO:0000313" key="3">
    <source>
        <dbReference type="Proteomes" id="UP001234989"/>
    </source>
</evidence>
<feature type="region of interest" description="Disordered" evidence="1">
    <location>
        <begin position="61"/>
        <end position="96"/>
    </location>
</feature>